<comment type="subunit">
    <text evidence="4 15 17">Homodimer.</text>
</comment>
<evidence type="ECO:0000256" key="3">
    <source>
        <dbReference type="ARBA" id="ARBA00007630"/>
    </source>
</evidence>
<dbReference type="InterPro" id="IPR023148">
    <property type="entry name" value="tRNA_m1G_MeTrfase_C_sf"/>
</dbReference>
<evidence type="ECO:0000256" key="2">
    <source>
        <dbReference type="ARBA" id="ARBA00004496"/>
    </source>
</evidence>
<dbReference type="NCBIfam" id="NF000648">
    <property type="entry name" value="PRK00026.1"/>
    <property type="match status" value="1"/>
</dbReference>
<dbReference type="InterPro" id="IPR002649">
    <property type="entry name" value="tRNA_m1G_MeTrfase_TrmD"/>
</dbReference>
<evidence type="ECO:0000313" key="19">
    <source>
        <dbReference type="EMBL" id="RJP21350.1"/>
    </source>
</evidence>
<dbReference type="FunFam" id="3.40.1280.10:FF:000001">
    <property type="entry name" value="tRNA (guanine-N(1)-)-methyltransferase"/>
    <property type="match status" value="1"/>
</dbReference>
<keyword evidence="10 15" id="KW-0949">S-adenosyl-L-methionine</keyword>
<dbReference type="NCBIfam" id="TIGR00088">
    <property type="entry name" value="trmD"/>
    <property type="match status" value="1"/>
</dbReference>
<evidence type="ECO:0000256" key="15">
    <source>
        <dbReference type="HAMAP-Rule" id="MF_00605"/>
    </source>
</evidence>
<evidence type="ECO:0000256" key="12">
    <source>
        <dbReference type="ARBA" id="ARBA00029736"/>
    </source>
</evidence>
<evidence type="ECO:0000313" key="20">
    <source>
        <dbReference type="Proteomes" id="UP000265882"/>
    </source>
</evidence>
<evidence type="ECO:0000256" key="13">
    <source>
        <dbReference type="ARBA" id="ARBA00033392"/>
    </source>
</evidence>
<sequence>MNIFVLTLFPGMLAGPLSESIIGRAVERAIISVTLVDLRDYCGGKHRQADDKPYGGSSGMVLMPEPIFKAVESLPLDVTRTRIILTSAQGKLFNQQKARELALERDLVIICGRYEGVDERVVAGLATDELSIGDYVLTGGEVPALVMIDAICRLIPGVIGSPESLEQDSFSEGLLGYPQYTRPPDIRGMRVPDVLLSGHHAEITKWRRREAIRKTFQNRRELLERTSLSEEEKQFIEELKRAER</sequence>
<evidence type="ECO:0000259" key="18">
    <source>
        <dbReference type="Pfam" id="PF01746"/>
    </source>
</evidence>
<evidence type="ECO:0000256" key="10">
    <source>
        <dbReference type="ARBA" id="ARBA00022691"/>
    </source>
</evidence>
<dbReference type="Pfam" id="PF01746">
    <property type="entry name" value="tRNA_m1G_MT"/>
    <property type="match status" value="1"/>
</dbReference>
<dbReference type="CDD" id="cd18080">
    <property type="entry name" value="TrmD-like"/>
    <property type="match status" value="1"/>
</dbReference>
<evidence type="ECO:0000256" key="16">
    <source>
        <dbReference type="PIRSR" id="PIRSR000386-1"/>
    </source>
</evidence>
<dbReference type="GO" id="GO:0052906">
    <property type="term" value="F:tRNA (guanine(37)-N1)-methyltransferase activity"/>
    <property type="evidence" value="ECO:0007669"/>
    <property type="project" value="UniProtKB-UniRule"/>
</dbReference>
<dbReference type="InterPro" id="IPR016009">
    <property type="entry name" value="tRNA_MeTrfase_TRMD/TRM10"/>
</dbReference>
<evidence type="ECO:0000256" key="4">
    <source>
        <dbReference type="ARBA" id="ARBA00011738"/>
    </source>
</evidence>
<comment type="function">
    <text evidence="1 15 17">Specifically methylates guanosine-37 in various tRNAs.</text>
</comment>
<dbReference type="SUPFAM" id="SSF75217">
    <property type="entry name" value="alpha/beta knot"/>
    <property type="match status" value="1"/>
</dbReference>
<evidence type="ECO:0000256" key="9">
    <source>
        <dbReference type="ARBA" id="ARBA00022679"/>
    </source>
</evidence>
<evidence type="ECO:0000256" key="5">
    <source>
        <dbReference type="ARBA" id="ARBA00012807"/>
    </source>
</evidence>
<comment type="subcellular location">
    <subcellularLocation>
        <location evidence="2 15 17">Cytoplasm</location>
    </subcellularLocation>
</comment>
<evidence type="ECO:0000256" key="11">
    <source>
        <dbReference type="ARBA" id="ARBA00022694"/>
    </source>
</evidence>
<keyword evidence="11 15" id="KW-0819">tRNA processing</keyword>
<comment type="catalytic activity">
    <reaction evidence="14 15 17">
        <text>guanosine(37) in tRNA + S-adenosyl-L-methionine = N(1)-methylguanosine(37) in tRNA + S-adenosyl-L-homocysteine + H(+)</text>
        <dbReference type="Rhea" id="RHEA:36899"/>
        <dbReference type="Rhea" id="RHEA-COMP:10145"/>
        <dbReference type="Rhea" id="RHEA-COMP:10147"/>
        <dbReference type="ChEBI" id="CHEBI:15378"/>
        <dbReference type="ChEBI" id="CHEBI:57856"/>
        <dbReference type="ChEBI" id="CHEBI:59789"/>
        <dbReference type="ChEBI" id="CHEBI:73542"/>
        <dbReference type="ChEBI" id="CHEBI:74269"/>
        <dbReference type="EC" id="2.1.1.228"/>
    </reaction>
</comment>
<feature type="binding site" evidence="15 16">
    <location>
        <position position="112"/>
    </location>
    <ligand>
        <name>S-adenosyl-L-methionine</name>
        <dbReference type="ChEBI" id="CHEBI:59789"/>
    </ligand>
</feature>
<dbReference type="PIRSF" id="PIRSF000386">
    <property type="entry name" value="tRNA_mtase"/>
    <property type="match status" value="1"/>
</dbReference>
<dbReference type="InterPro" id="IPR029026">
    <property type="entry name" value="tRNA_m1G_MTases_N"/>
</dbReference>
<keyword evidence="9 15" id="KW-0808">Transferase</keyword>
<evidence type="ECO:0000256" key="6">
    <source>
        <dbReference type="ARBA" id="ARBA00014679"/>
    </source>
</evidence>
<evidence type="ECO:0000256" key="14">
    <source>
        <dbReference type="ARBA" id="ARBA00047783"/>
    </source>
</evidence>
<gene>
    <name evidence="15 19" type="primary">trmD</name>
    <name evidence="19" type="ORF">C4520_10070</name>
</gene>
<evidence type="ECO:0000256" key="7">
    <source>
        <dbReference type="ARBA" id="ARBA00022490"/>
    </source>
</evidence>
<dbReference type="PANTHER" id="PTHR46417:SF1">
    <property type="entry name" value="TRNA (GUANINE-N(1)-)-METHYLTRANSFERASE"/>
    <property type="match status" value="1"/>
</dbReference>
<dbReference type="Gene3D" id="3.40.1280.10">
    <property type="match status" value="1"/>
</dbReference>
<dbReference type="PANTHER" id="PTHR46417">
    <property type="entry name" value="TRNA (GUANINE-N(1)-)-METHYLTRANSFERASE"/>
    <property type="match status" value="1"/>
</dbReference>
<dbReference type="EC" id="2.1.1.228" evidence="5 15"/>
<organism evidence="19 20">
    <name type="scientific">Abyssobacteria bacterium (strain SURF_5)</name>
    <dbReference type="NCBI Taxonomy" id="2093360"/>
    <lineage>
        <taxon>Bacteria</taxon>
        <taxon>Pseudomonadati</taxon>
        <taxon>Candidatus Hydrogenedentota</taxon>
        <taxon>Candidatus Abyssobacteria</taxon>
    </lineage>
</organism>
<feature type="domain" description="tRNA methyltransferase TRMD/TRM10-type" evidence="18">
    <location>
        <begin position="1"/>
        <end position="224"/>
    </location>
</feature>
<dbReference type="Proteomes" id="UP000265882">
    <property type="component" value="Unassembled WGS sequence"/>
</dbReference>
<accession>A0A3A4NW67</accession>
<dbReference type="AlphaFoldDB" id="A0A3A4NW67"/>
<name>A0A3A4NW67_ABYX5</name>
<dbReference type="GO" id="GO:0002939">
    <property type="term" value="P:tRNA N1-guanine methylation"/>
    <property type="evidence" value="ECO:0007669"/>
    <property type="project" value="TreeGrafter"/>
</dbReference>
<evidence type="ECO:0000256" key="8">
    <source>
        <dbReference type="ARBA" id="ARBA00022603"/>
    </source>
</evidence>
<keyword evidence="7 15" id="KW-0963">Cytoplasm</keyword>
<evidence type="ECO:0000256" key="1">
    <source>
        <dbReference type="ARBA" id="ARBA00002634"/>
    </source>
</evidence>
<dbReference type="InterPro" id="IPR029028">
    <property type="entry name" value="Alpha/beta_knot_MTases"/>
</dbReference>
<dbReference type="Gene3D" id="1.10.1270.20">
    <property type="entry name" value="tRNA(m1g37)methyltransferase, domain 2"/>
    <property type="match status" value="1"/>
</dbReference>
<reference evidence="19 20" key="1">
    <citation type="journal article" date="2017" name="ISME J.">
        <title>Energy and carbon metabolisms in a deep terrestrial subsurface fluid microbial community.</title>
        <authorList>
            <person name="Momper L."/>
            <person name="Jungbluth S.P."/>
            <person name="Lee M.D."/>
            <person name="Amend J.P."/>
        </authorList>
    </citation>
    <scope>NUCLEOTIDE SEQUENCE [LARGE SCALE GENOMIC DNA]</scope>
    <source>
        <strain evidence="19">SURF_5</strain>
    </source>
</reference>
<proteinExistence type="inferred from homology"/>
<dbReference type="GO" id="GO:0005829">
    <property type="term" value="C:cytosol"/>
    <property type="evidence" value="ECO:0007669"/>
    <property type="project" value="TreeGrafter"/>
</dbReference>
<dbReference type="HAMAP" id="MF_00605">
    <property type="entry name" value="TrmD"/>
    <property type="match status" value="1"/>
</dbReference>
<evidence type="ECO:0000256" key="17">
    <source>
        <dbReference type="RuleBase" id="RU003464"/>
    </source>
</evidence>
<comment type="similarity">
    <text evidence="3 15 17">Belongs to the RNA methyltransferase TrmD family.</text>
</comment>
<keyword evidence="8 15" id="KW-0489">Methyltransferase</keyword>
<comment type="caution">
    <text evidence="19">The sequence shown here is derived from an EMBL/GenBank/DDBJ whole genome shotgun (WGS) entry which is preliminary data.</text>
</comment>
<dbReference type="FunFam" id="1.10.1270.20:FF:000001">
    <property type="entry name" value="tRNA (guanine-N(1)-)-methyltransferase"/>
    <property type="match status" value="1"/>
</dbReference>
<dbReference type="EMBL" id="QZKU01000068">
    <property type="protein sequence ID" value="RJP21350.1"/>
    <property type="molecule type" value="Genomic_DNA"/>
</dbReference>
<feature type="binding site" evidence="15 16">
    <location>
        <begin position="132"/>
        <end position="137"/>
    </location>
    <ligand>
        <name>S-adenosyl-L-methionine</name>
        <dbReference type="ChEBI" id="CHEBI:59789"/>
    </ligand>
</feature>
<protein>
    <recommendedName>
        <fullName evidence="6 15">tRNA (guanine-N(1)-)-methyltransferase</fullName>
        <ecNumber evidence="5 15">2.1.1.228</ecNumber>
    </recommendedName>
    <alternativeName>
        <fullName evidence="12 15">M1G-methyltransferase</fullName>
    </alternativeName>
    <alternativeName>
        <fullName evidence="13 15">tRNA [GM37] methyltransferase</fullName>
    </alternativeName>
</protein>